<feature type="domain" description="Aldehyde dehydrogenase" evidence="7">
    <location>
        <begin position="2"/>
        <end position="242"/>
    </location>
</feature>
<dbReference type="Gene3D" id="3.40.309.10">
    <property type="entry name" value="Aldehyde Dehydrogenase, Chain A, domain 2"/>
    <property type="match status" value="1"/>
</dbReference>
<sequence length="247" mass="27475">EKRVKPFISEMGGKNPVIVTENANLEKAAEGVMRAAFGYGGQKCSACSRVYVQKNIADEFIKKLSEKTDSLKIGLPWKKEVFLGPVINKAAKEKFQSVIDLAKKDGQILRGGSVLQDGDFEHGYYIEPTIITKLPRDHKLVKEELFLPILCVDEFETYDEAIQLANDTEYGLTAGVFSENKEELEKFFNEIQAGTVYANRASSATTAALVQSQPFVGWKDSGISSRGAGGERYLQQFLRTQTQTRCD</sequence>
<gene>
    <name evidence="8" type="ORF">LCGC14_2313580</name>
</gene>
<comment type="similarity">
    <text evidence="2">Belongs to the aldehyde dehydrogenase family.</text>
</comment>
<dbReference type="InterPro" id="IPR015590">
    <property type="entry name" value="Aldehyde_DH_dom"/>
</dbReference>
<dbReference type="Pfam" id="PF00171">
    <property type="entry name" value="Aldedh"/>
    <property type="match status" value="1"/>
</dbReference>
<dbReference type="FunFam" id="3.40.309.10:FF:000012">
    <property type="entry name" value="Betaine aldehyde dehydrogenase"/>
    <property type="match status" value="1"/>
</dbReference>
<evidence type="ECO:0000313" key="8">
    <source>
        <dbReference type="EMBL" id="KKL49633.1"/>
    </source>
</evidence>
<dbReference type="PANTHER" id="PTHR42862">
    <property type="entry name" value="DELTA-1-PYRROLINE-5-CARBOXYLATE DEHYDROGENASE 1, ISOFORM A-RELATED"/>
    <property type="match status" value="1"/>
</dbReference>
<keyword evidence="4" id="KW-0560">Oxidoreductase</keyword>
<comment type="pathway">
    <text evidence="1">Amino-acid degradation; L-proline degradation into L-glutamate; L-glutamate from L-proline: step 2/2.</text>
</comment>
<dbReference type="InterPro" id="IPR016161">
    <property type="entry name" value="Ald_DH/histidinol_DH"/>
</dbReference>
<dbReference type="InterPro" id="IPR016163">
    <property type="entry name" value="Ald_DH_C"/>
</dbReference>
<reference evidence="8" key="1">
    <citation type="journal article" date="2015" name="Nature">
        <title>Complex archaea that bridge the gap between prokaryotes and eukaryotes.</title>
        <authorList>
            <person name="Spang A."/>
            <person name="Saw J.H."/>
            <person name="Jorgensen S.L."/>
            <person name="Zaremba-Niedzwiedzka K."/>
            <person name="Martijn J."/>
            <person name="Lind A.E."/>
            <person name="van Eijk R."/>
            <person name="Schleper C."/>
            <person name="Guy L."/>
            <person name="Ettema T.J."/>
        </authorList>
    </citation>
    <scope>NUCLEOTIDE SEQUENCE</scope>
</reference>
<dbReference type="GO" id="GO:0003842">
    <property type="term" value="F:L-glutamate gamma-semialdehyde dehydrogenase activity"/>
    <property type="evidence" value="ECO:0007669"/>
    <property type="project" value="UniProtKB-EC"/>
</dbReference>
<dbReference type="GO" id="GO:0010133">
    <property type="term" value="P:L-proline catabolic process to L-glutamate"/>
    <property type="evidence" value="ECO:0007669"/>
    <property type="project" value="TreeGrafter"/>
</dbReference>
<accession>A0A0F9CJX5</accession>
<evidence type="ECO:0000256" key="4">
    <source>
        <dbReference type="ARBA" id="ARBA00023002"/>
    </source>
</evidence>
<organism evidence="8">
    <name type="scientific">marine sediment metagenome</name>
    <dbReference type="NCBI Taxonomy" id="412755"/>
    <lineage>
        <taxon>unclassified sequences</taxon>
        <taxon>metagenomes</taxon>
        <taxon>ecological metagenomes</taxon>
    </lineage>
</organism>
<dbReference type="GO" id="GO:0009898">
    <property type="term" value="C:cytoplasmic side of plasma membrane"/>
    <property type="evidence" value="ECO:0007669"/>
    <property type="project" value="TreeGrafter"/>
</dbReference>
<dbReference type="PANTHER" id="PTHR42862:SF1">
    <property type="entry name" value="DELTA-1-PYRROLINE-5-CARBOXYLATE DEHYDROGENASE 2, ISOFORM A-RELATED"/>
    <property type="match status" value="1"/>
</dbReference>
<dbReference type="InterPro" id="IPR016162">
    <property type="entry name" value="Ald_DH_N"/>
</dbReference>
<comment type="catalytic activity">
    <reaction evidence="6">
        <text>L-glutamate 5-semialdehyde + NAD(+) + H2O = L-glutamate + NADH + 2 H(+)</text>
        <dbReference type="Rhea" id="RHEA:30235"/>
        <dbReference type="ChEBI" id="CHEBI:15377"/>
        <dbReference type="ChEBI" id="CHEBI:15378"/>
        <dbReference type="ChEBI" id="CHEBI:29985"/>
        <dbReference type="ChEBI" id="CHEBI:57540"/>
        <dbReference type="ChEBI" id="CHEBI:57945"/>
        <dbReference type="ChEBI" id="CHEBI:58066"/>
        <dbReference type="EC" id="1.2.1.88"/>
    </reaction>
</comment>
<evidence type="ECO:0000256" key="3">
    <source>
        <dbReference type="ARBA" id="ARBA00012884"/>
    </source>
</evidence>
<comment type="caution">
    <text evidence="8">The sequence shown here is derived from an EMBL/GenBank/DDBJ whole genome shotgun (WGS) entry which is preliminary data.</text>
</comment>
<dbReference type="PROSITE" id="PS00070">
    <property type="entry name" value="ALDEHYDE_DEHYDR_CYS"/>
    <property type="match status" value="1"/>
</dbReference>
<dbReference type="AlphaFoldDB" id="A0A0F9CJX5"/>
<proteinExistence type="inferred from homology"/>
<dbReference type="InterPro" id="IPR050485">
    <property type="entry name" value="Proline_metab_enzyme"/>
</dbReference>
<evidence type="ECO:0000256" key="6">
    <source>
        <dbReference type="ARBA" id="ARBA00048142"/>
    </source>
</evidence>
<dbReference type="InterPro" id="IPR016160">
    <property type="entry name" value="Ald_DH_CS_CYS"/>
</dbReference>
<evidence type="ECO:0000259" key="7">
    <source>
        <dbReference type="Pfam" id="PF00171"/>
    </source>
</evidence>
<evidence type="ECO:0000256" key="5">
    <source>
        <dbReference type="ARBA" id="ARBA00023027"/>
    </source>
</evidence>
<evidence type="ECO:0000256" key="2">
    <source>
        <dbReference type="ARBA" id="ARBA00009986"/>
    </source>
</evidence>
<dbReference type="SUPFAM" id="SSF53720">
    <property type="entry name" value="ALDH-like"/>
    <property type="match status" value="1"/>
</dbReference>
<dbReference type="Gene3D" id="3.40.605.10">
    <property type="entry name" value="Aldehyde Dehydrogenase, Chain A, domain 1"/>
    <property type="match status" value="1"/>
</dbReference>
<feature type="non-terminal residue" evidence="8">
    <location>
        <position position="1"/>
    </location>
</feature>
<keyword evidence="5" id="KW-0520">NAD</keyword>
<dbReference type="EC" id="1.2.1.88" evidence="3"/>
<name>A0A0F9CJX5_9ZZZZ</name>
<dbReference type="EMBL" id="LAZR01032888">
    <property type="protein sequence ID" value="KKL49633.1"/>
    <property type="molecule type" value="Genomic_DNA"/>
</dbReference>
<protein>
    <recommendedName>
        <fullName evidence="3">L-glutamate gamma-semialdehyde dehydrogenase</fullName>
        <ecNumber evidence="3">1.2.1.88</ecNumber>
    </recommendedName>
</protein>
<evidence type="ECO:0000256" key="1">
    <source>
        <dbReference type="ARBA" id="ARBA00004786"/>
    </source>
</evidence>